<accession>A0A0E9XPH2</accession>
<organism evidence="2">
    <name type="scientific">Anguilla anguilla</name>
    <name type="common">European freshwater eel</name>
    <name type="synonym">Muraena anguilla</name>
    <dbReference type="NCBI Taxonomy" id="7936"/>
    <lineage>
        <taxon>Eukaryota</taxon>
        <taxon>Metazoa</taxon>
        <taxon>Chordata</taxon>
        <taxon>Craniata</taxon>
        <taxon>Vertebrata</taxon>
        <taxon>Euteleostomi</taxon>
        <taxon>Actinopterygii</taxon>
        <taxon>Neopterygii</taxon>
        <taxon>Teleostei</taxon>
        <taxon>Anguilliformes</taxon>
        <taxon>Anguillidae</taxon>
        <taxon>Anguilla</taxon>
    </lineage>
</organism>
<dbReference type="AlphaFoldDB" id="A0A0E9XPH2"/>
<name>A0A0E9XPH2_ANGAN</name>
<feature type="compositionally biased region" description="Polar residues" evidence="1">
    <location>
        <begin position="1"/>
        <end position="16"/>
    </location>
</feature>
<reference evidence="2" key="1">
    <citation type="submission" date="2014-11" db="EMBL/GenBank/DDBJ databases">
        <authorList>
            <person name="Amaro Gonzalez C."/>
        </authorList>
    </citation>
    <scope>NUCLEOTIDE SEQUENCE</scope>
</reference>
<protein>
    <submittedName>
        <fullName evidence="2">Uncharacterized protein</fullName>
    </submittedName>
</protein>
<sequence length="41" mass="4577">MCGSSVSNYTPGQKNGPSPKWQNIKLLMVLTTNHWSEISKN</sequence>
<reference evidence="2" key="2">
    <citation type="journal article" date="2015" name="Fish Shellfish Immunol.">
        <title>Early steps in the European eel (Anguilla anguilla)-Vibrio vulnificus interaction in the gills: Role of the RtxA13 toxin.</title>
        <authorList>
            <person name="Callol A."/>
            <person name="Pajuelo D."/>
            <person name="Ebbesson L."/>
            <person name="Teles M."/>
            <person name="MacKenzie S."/>
            <person name="Amaro C."/>
        </authorList>
    </citation>
    <scope>NUCLEOTIDE SEQUENCE</scope>
</reference>
<evidence type="ECO:0000256" key="1">
    <source>
        <dbReference type="SAM" id="MobiDB-lite"/>
    </source>
</evidence>
<proteinExistence type="predicted"/>
<dbReference type="EMBL" id="GBXM01004276">
    <property type="protein sequence ID" value="JAI04302.1"/>
    <property type="molecule type" value="Transcribed_RNA"/>
</dbReference>
<evidence type="ECO:0000313" key="2">
    <source>
        <dbReference type="EMBL" id="JAI04302.1"/>
    </source>
</evidence>
<feature type="region of interest" description="Disordered" evidence="1">
    <location>
        <begin position="1"/>
        <end position="20"/>
    </location>
</feature>